<protein>
    <submittedName>
        <fullName evidence="8">ABC transporter permease</fullName>
    </submittedName>
</protein>
<dbReference type="RefSeq" id="WP_099478767.1">
    <property type="nucleotide sequence ID" value="NZ_CP016809.1"/>
</dbReference>
<feature type="domain" description="ABC3 transporter permease C-terminal" evidence="7">
    <location>
        <begin position="60"/>
        <end position="181"/>
    </location>
</feature>
<evidence type="ECO:0000259" key="7">
    <source>
        <dbReference type="Pfam" id="PF02687"/>
    </source>
</evidence>
<feature type="transmembrane region" description="Helical" evidence="6">
    <location>
        <begin position="199"/>
        <end position="219"/>
    </location>
</feature>
<evidence type="ECO:0000256" key="1">
    <source>
        <dbReference type="ARBA" id="ARBA00004651"/>
    </source>
</evidence>
<evidence type="ECO:0000256" key="4">
    <source>
        <dbReference type="ARBA" id="ARBA00022989"/>
    </source>
</evidence>
<proteinExistence type="inferred from homology"/>
<dbReference type="GO" id="GO:0055085">
    <property type="term" value="P:transmembrane transport"/>
    <property type="evidence" value="ECO:0007669"/>
    <property type="project" value="UniProtKB-UniRule"/>
</dbReference>
<keyword evidence="5 6" id="KW-0472">Membrane</keyword>
<feature type="transmembrane region" description="Helical" evidence="6">
    <location>
        <begin position="60"/>
        <end position="80"/>
    </location>
</feature>
<sequence>MSLFAIAFKNVKKNVSFYFLYLVSVAFILTVFFSFVSFSMNGVMLAKISEDGRVETMSRTIAVFLMAFVLFYMSYSNQFFMKRRMRELGIYALLGYRKSAMLKLLAFENVLICLLSLVVGIVLGAAAHQGIVSGVVGLLDLSIDRSAVPFLNGKAVLFSVLFVIGVIAALSISNWRLLRKTTLLHMVRLEKSGEKKMKIRPVSAVIGLILMVSGDVLALDSRRGKESVWSKIGVSPIGLLMTGLIVCGTALFVYSFLPYVMQKLKQRERLLYREISIVAIPKFMNRIRTNAKTLIMLSLLSAATLGVFGSTVLTSYYPVAALTRIIPSALEFKIERPEQAEQAILALNRTVGEGGFQSKITELIKAGSTTASLPPEYSLAKEKGREPGFELMSSSDYASLLKQQGKKTKDLLLDDKEAILVKYRPDPKRQHVGEIYSLSLADNRTVDVTVKRITLDNPIGFNNSVGTLIVSDGVFRQFADSGLPVTRVMSIDGPGLRDSKEAYEALRPVLGDNPYFASVYARTYEITYSNSSTFLLLGFLTVLFFIASGSILYFHNISAVTYDHDDYTILSKMGYSRKKLKKLIHRQILVLYSIPFILGLAHSICGLFCYKALLMDDVLGQSSKFILPIALALSISVFIYLIYYVVTKRSCYRIALKN</sequence>
<dbReference type="AlphaFoldDB" id="A0A1B2E513"/>
<comment type="subcellular location">
    <subcellularLocation>
        <location evidence="1 6">Cell membrane</location>
        <topology evidence="1 6">Multi-pass membrane protein</topology>
    </subcellularLocation>
</comment>
<keyword evidence="6" id="KW-0813">Transport</keyword>
<accession>A0A1B2E513</accession>
<dbReference type="PANTHER" id="PTHR46795:SF3">
    <property type="entry name" value="ABC TRANSPORTER PERMEASE"/>
    <property type="match status" value="1"/>
</dbReference>
<organism evidence="8">
    <name type="scientific">Paenibacillus ihbetae</name>
    <dbReference type="NCBI Taxonomy" id="1870820"/>
    <lineage>
        <taxon>Bacteria</taxon>
        <taxon>Bacillati</taxon>
        <taxon>Bacillota</taxon>
        <taxon>Bacilli</taxon>
        <taxon>Bacillales</taxon>
        <taxon>Paenibacillaceae</taxon>
        <taxon>Paenibacillus</taxon>
    </lineage>
</organism>
<dbReference type="PIRSF" id="PIRSF018968">
    <property type="entry name" value="ABC_permease_BceB"/>
    <property type="match status" value="1"/>
</dbReference>
<evidence type="ECO:0000256" key="5">
    <source>
        <dbReference type="ARBA" id="ARBA00023136"/>
    </source>
</evidence>
<evidence type="ECO:0000256" key="6">
    <source>
        <dbReference type="PIRNR" id="PIRNR018968"/>
    </source>
</evidence>
<feature type="transmembrane region" description="Helical" evidence="6">
    <location>
        <begin position="534"/>
        <end position="554"/>
    </location>
</feature>
<dbReference type="InterPro" id="IPR003838">
    <property type="entry name" value="ABC3_permease_C"/>
</dbReference>
<reference evidence="8" key="1">
    <citation type="submission" date="2016-08" db="EMBL/GenBank/DDBJ databases">
        <title>Complete Genome Seqeunce of Paenibacillus sp. nov. IHBB 9852 from high altitute lake of Indian trans-Himalayas.</title>
        <authorList>
            <person name="Kiran S."/>
            <person name="Swarnkar M.K."/>
            <person name="Rana A."/>
            <person name="Tewari R."/>
            <person name="Gulati A."/>
        </authorList>
    </citation>
    <scope>NUCLEOTIDE SEQUENCE [LARGE SCALE GENOMIC DNA]</scope>
    <source>
        <strain evidence="8">IHBB 9852</strain>
    </source>
</reference>
<dbReference type="Pfam" id="PF02687">
    <property type="entry name" value="FtsX"/>
    <property type="match status" value="1"/>
</dbReference>
<comment type="similarity">
    <text evidence="6">Belongs to the ABC-4 integral membrane protein family.</text>
</comment>
<feature type="transmembrane region" description="Helical" evidence="6">
    <location>
        <begin position="294"/>
        <end position="317"/>
    </location>
</feature>
<dbReference type="PANTHER" id="PTHR46795">
    <property type="entry name" value="ABC TRANSPORTER PERMEASE-RELATED-RELATED"/>
    <property type="match status" value="1"/>
</dbReference>
<keyword evidence="4 6" id="KW-1133">Transmembrane helix</keyword>
<name>A0A1B2E513_9BACL</name>
<dbReference type="InterPro" id="IPR052536">
    <property type="entry name" value="ABC-4_Integral_Memb_Prot"/>
</dbReference>
<feature type="transmembrane region" description="Helical" evidence="6">
    <location>
        <begin position="588"/>
        <end position="613"/>
    </location>
</feature>
<feature type="transmembrane region" description="Helical" evidence="6">
    <location>
        <begin position="625"/>
        <end position="646"/>
    </location>
</feature>
<evidence type="ECO:0000256" key="3">
    <source>
        <dbReference type="ARBA" id="ARBA00022692"/>
    </source>
</evidence>
<evidence type="ECO:0000313" key="8">
    <source>
        <dbReference type="EMBL" id="ANY75053.1"/>
    </source>
</evidence>
<feature type="transmembrane region" description="Helical" evidence="6">
    <location>
        <begin position="155"/>
        <end position="178"/>
    </location>
</feature>
<keyword evidence="2 6" id="KW-1003">Cell membrane</keyword>
<feature type="transmembrane region" description="Helical" evidence="6">
    <location>
        <begin position="18"/>
        <end position="40"/>
    </location>
</feature>
<evidence type="ECO:0000256" key="2">
    <source>
        <dbReference type="ARBA" id="ARBA00022475"/>
    </source>
</evidence>
<dbReference type="InterPro" id="IPR027022">
    <property type="entry name" value="ABC_permease_BceB-typ"/>
</dbReference>
<gene>
    <name evidence="8" type="ORF">BBD41_22160</name>
</gene>
<dbReference type="EMBL" id="CP016809">
    <property type="protein sequence ID" value="ANY75053.1"/>
    <property type="molecule type" value="Genomic_DNA"/>
</dbReference>
<keyword evidence="3 6" id="KW-0812">Transmembrane</keyword>
<feature type="transmembrane region" description="Helical" evidence="6">
    <location>
        <begin position="101"/>
        <end position="127"/>
    </location>
</feature>
<dbReference type="GO" id="GO:0005886">
    <property type="term" value="C:plasma membrane"/>
    <property type="evidence" value="ECO:0007669"/>
    <property type="project" value="UniProtKB-SubCell"/>
</dbReference>
<dbReference type="KEGG" id="pib:BBD41_22160"/>
<feature type="transmembrane region" description="Helical" evidence="6">
    <location>
        <begin position="239"/>
        <end position="260"/>
    </location>
</feature>